<proteinExistence type="predicted"/>
<dbReference type="Pfam" id="PF12697">
    <property type="entry name" value="Abhydrolase_6"/>
    <property type="match status" value="1"/>
</dbReference>
<evidence type="ECO:0000313" key="4">
    <source>
        <dbReference type="Proteomes" id="UP001225356"/>
    </source>
</evidence>
<dbReference type="Gene3D" id="3.40.50.1820">
    <property type="entry name" value="alpha/beta hydrolase"/>
    <property type="match status" value="1"/>
</dbReference>
<dbReference type="InterPro" id="IPR000073">
    <property type="entry name" value="AB_hydrolase_1"/>
</dbReference>
<keyword evidence="4" id="KW-1185">Reference proteome</keyword>
<sequence>MKIFRARRLHAVSVLTLIGMLPLTGVSATQVIGNAGGRQSVTSTAPSSESEPKPTVVLVHGAWADSSGWAKVTSDLQAQGYQVLAPPTPLRGLREDSEYLAAFLRDRTTGPVVLVGHSYGGAVITNAARSDKDVEALVYINAFVPDAGDSILGLLDPNHELDPADLFDFVRYPGAPDGDYDLYLKQSVFPGAIANGIPARAAAAMAAAQRPVTLSALTAESGAPAWKSLPSFYLLGTQDHIVPVALQSAMAKNAGAKITRVKAGHLPMITNPHTVEALIVEADRSTPTR</sequence>
<dbReference type="RefSeq" id="WP_307553928.1">
    <property type="nucleotide sequence ID" value="NZ_JAUSQU010000001.1"/>
</dbReference>
<evidence type="ECO:0000313" key="3">
    <source>
        <dbReference type="EMBL" id="MDP9840990.1"/>
    </source>
</evidence>
<dbReference type="PANTHER" id="PTHR37017:SF11">
    <property type="entry name" value="ESTERASE_LIPASE_THIOESTERASE DOMAIN-CONTAINING PROTEIN"/>
    <property type="match status" value="1"/>
</dbReference>
<evidence type="ECO:0000259" key="2">
    <source>
        <dbReference type="Pfam" id="PF12697"/>
    </source>
</evidence>
<name>A0ABT9Q2N2_9ACTN</name>
<accession>A0ABT9Q2N2</accession>
<feature type="domain" description="AB hydrolase-1" evidence="2">
    <location>
        <begin position="56"/>
        <end position="277"/>
    </location>
</feature>
<protein>
    <submittedName>
        <fullName evidence="3">Pimeloyl-ACP methyl ester carboxylesterase</fullName>
    </submittedName>
</protein>
<dbReference type="InterPro" id="IPR029058">
    <property type="entry name" value="AB_hydrolase_fold"/>
</dbReference>
<dbReference type="PANTHER" id="PTHR37017">
    <property type="entry name" value="AB HYDROLASE-1 DOMAIN-CONTAINING PROTEIN-RELATED"/>
    <property type="match status" value="1"/>
</dbReference>
<keyword evidence="1" id="KW-0732">Signal</keyword>
<dbReference type="InterPro" id="IPR052897">
    <property type="entry name" value="Sec-Metab_Biosynth_Hydrolase"/>
</dbReference>
<dbReference type="Proteomes" id="UP001225356">
    <property type="component" value="Unassembled WGS sequence"/>
</dbReference>
<evidence type="ECO:0000256" key="1">
    <source>
        <dbReference type="SAM" id="SignalP"/>
    </source>
</evidence>
<dbReference type="EMBL" id="JAUSQU010000001">
    <property type="protein sequence ID" value="MDP9840990.1"/>
    <property type="molecule type" value="Genomic_DNA"/>
</dbReference>
<organism evidence="3 4">
    <name type="scientific">Streptosporangium lutulentum</name>
    <dbReference type="NCBI Taxonomy" id="1461250"/>
    <lineage>
        <taxon>Bacteria</taxon>
        <taxon>Bacillati</taxon>
        <taxon>Actinomycetota</taxon>
        <taxon>Actinomycetes</taxon>
        <taxon>Streptosporangiales</taxon>
        <taxon>Streptosporangiaceae</taxon>
        <taxon>Streptosporangium</taxon>
    </lineage>
</organism>
<reference evidence="3 4" key="1">
    <citation type="submission" date="2023-07" db="EMBL/GenBank/DDBJ databases">
        <title>Sequencing the genomes of 1000 actinobacteria strains.</title>
        <authorList>
            <person name="Klenk H.-P."/>
        </authorList>
    </citation>
    <scope>NUCLEOTIDE SEQUENCE [LARGE SCALE GENOMIC DNA]</scope>
    <source>
        <strain evidence="3 4">DSM 46740</strain>
    </source>
</reference>
<feature type="signal peptide" evidence="1">
    <location>
        <begin position="1"/>
        <end position="28"/>
    </location>
</feature>
<feature type="chain" id="PRO_5046666470" evidence="1">
    <location>
        <begin position="29"/>
        <end position="289"/>
    </location>
</feature>
<comment type="caution">
    <text evidence="3">The sequence shown here is derived from an EMBL/GenBank/DDBJ whole genome shotgun (WGS) entry which is preliminary data.</text>
</comment>
<gene>
    <name evidence="3" type="ORF">J2853_000201</name>
</gene>
<dbReference type="SUPFAM" id="SSF53474">
    <property type="entry name" value="alpha/beta-Hydrolases"/>
    <property type="match status" value="1"/>
</dbReference>